<dbReference type="InterPro" id="IPR035906">
    <property type="entry name" value="MetI-like_sf"/>
</dbReference>
<name>A0A2U2DJ60_9HYPH</name>
<keyword evidence="4" id="KW-1003">Cell membrane</keyword>
<comment type="subcellular location">
    <subcellularLocation>
        <location evidence="1 8">Cell membrane</location>
        <topology evidence="1 8">Multi-pass membrane protein</topology>
    </subcellularLocation>
</comment>
<evidence type="ECO:0000256" key="7">
    <source>
        <dbReference type="ARBA" id="ARBA00023136"/>
    </source>
</evidence>
<accession>A0A2U2DJ60</accession>
<evidence type="ECO:0000256" key="1">
    <source>
        <dbReference type="ARBA" id="ARBA00004651"/>
    </source>
</evidence>
<feature type="transmembrane region" description="Helical" evidence="8">
    <location>
        <begin position="186"/>
        <end position="211"/>
    </location>
</feature>
<keyword evidence="7 8" id="KW-0472">Membrane</keyword>
<evidence type="ECO:0000256" key="3">
    <source>
        <dbReference type="ARBA" id="ARBA00022448"/>
    </source>
</evidence>
<dbReference type="Pfam" id="PF00528">
    <property type="entry name" value="BPD_transp_1"/>
    <property type="match status" value="1"/>
</dbReference>
<dbReference type="GO" id="GO:0005886">
    <property type="term" value="C:plasma membrane"/>
    <property type="evidence" value="ECO:0007669"/>
    <property type="project" value="UniProtKB-SubCell"/>
</dbReference>
<dbReference type="RefSeq" id="WP_109461374.1">
    <property type="nucleotide sequence ID" value="NZ_QFBC01000017.1"/>
</dbReference>
<keyword evidence="6 8" id="KW-1133">Transmembrane helix</keyword>
<proteinExistence type="inferred from homology"/>
<evidence type="ECO:0000256" key="2">
    <source>
        <dbReference type="ARBA" id="ARBA00007069"/>
    </source>
</evidence>
<evidence type="ECO:0000256" key="4">
    <source>
        <dbReference type="ARBA" id="ARBA00022475"/>
    </source>
</evidence>
<comment type="caution">
    <text evidence="10">The sequence shown here is derived from an EMBL/GenBank/DDBJ whole genome shotgun (WGS) entry which is preliminary data.</text>
</comment>
<feature type="transmembrane region" description="Helical" evidence="8">
    <location>
        <begin position="132"/>
        <end position="159"/>
    </location>
</feature>
<dbReference type="PROSITE" id="PS50928">
    <property type="entry name" value="ABC_TM1"/>
    <property type="match status" value="1"/>
</dbReference>
<comment type="similarity">
    <text evidence="2">Belongs to the binding-protein-dependent transport system permease family. CysTW subfamily.</text>
</comment>
<feature type="transmembrane region" description="Helical" evidence="8">
    <location>
        <begin position="88"/>
        <end position="112"/>
    </location>
</feature>
<dbReference type="PANTHER" id="PTHR42929">
    <property type="entry name" value="INNER MEMBRANE ABC TRANSPORTER PERMEASE PROTEIN YDCU-RELATED-RELATED"/>
    <property type="match status" value="1"/>
</dbReference>
<feature type="transmembrane region" description="Helical" evidence="8">
    <location>
        <begin position="7"/>
        <end position="28"/>
    </location>
</feature>
<keyword evidence="3 8" id="KW-0813">Transport</keyword>
<organism evidence="10 11">
    <name type="scientific">Metarhizobium album</name>
    <dbReference type="NCBI Taxonomy" id="2182425"/>
    <lineage>
        <taxon>Bacteria</taxon>
        <taxon>Pseudomonadati</taxon>
        <taxon>Pseudomonadota</taxon>
        <taxon>Alphaproteobacteria</taxon>
        <taxon>Hyphomicrobiales</taxon>
        <taxon>Rhizobiaceae</taxon>
        <taxon>Metarhizobium</taxon>
    </lineage>
</organism>
<protein>
    <submittedName>
        <fullName evidence="10">ABC transporter permease</fullName>
    </submittedName>
</protein>
<evidence type="ECO:0000259" key="9">
    <source>
        <dbReference type="PROSITE" id="PS50928"/>
    </source>
</evidence>
<gene>
    <name evidence="10" type="ORF">DEM27_26975</name>
</gene>
<reference evidence="10 11" key="1">
    <citation type="submission" date="2018-05" db="EMBL/GenBank/DDBJ databases">
        <title>The draft genome of strain NS-104.</title>
        <authorList>
            <person name="Hang P."/>
            <person name="Jiang J."/>
        </authorList>
    </citation>
    <scope>NUCLEOTIDE SEQUENCE [LARGE SCALE GENOMIC DNA]</scope>
    <source>
        <strain evidence="10 11">NS-104</strain>
    </source>
</reference>
<dbReference type="Proteomes" id="UP000245252">
    <property type="component" value="Unassembled WGS sequence"/>
</dbReference>
<sequence>MLRLALPALAIVIILMVAPIGWLFSLSFVSEGGGLSLENYSRILTEGAYISIFVTTFKVAVLVTVFCVLLGYPVSYVLAMLPDRWAQLLLLAVLVPFWTSLLVRTYAWLVLLQRRGIVNETLDALGLIERPLALVNNMTGVVIGMVHIMLPFLIMPLYASMKSIDGNFMRAAANLGSSPGHAFRHVFLPLSMPGLIAGTMMVFVMCLGFYITPSLLGGGKVQMIAQRIEQSVSLFPTWGPASALAVVLLVLTAGFLALSWLIVRRLTANQ</sequence>
<dbReference type="Gene3D" id="1.10.3720.10">
    <property type="entry name" value="MetI-like"/>
    <property type="match status" value="1"/>
</dbReference>
<evidence type="ECO:0000313" key="11">
    <source>
        <dbReference type="Proteomes" id="UP000245252"/>
    </source>
</evidence>
<feature type="domain" description="ABC transmembrane type-1" evidence="9">
    <location>
        <begin position="53"/>
        <end position="259"/>
    </location>
</feature>
<dbReference type="SUPFAM" id="SSF161098">
    <property type="entry name" value="MetI-like"/>
    <property type="match status" value="1"/>
</dbReference>
<dbReference type="CDD" id="cd06261">
    <property type="entry name" value="TM_PBP2"/>
    <property type="match status" value="1"/>
</dbReference>
<dbReference type="PANTHER" id="PTHR42929:SF5">
    <property type="entry name" value="ABC TRANSPORTER PERMEASE PROTEIN"/>
    <property type="match status" value="1"/>
</dbReference>
<evidence type="ECO:0000256" key="5">
    <source>
        <dbReference type="ARBA" id="ARBA00022692"/>
    </source>
</evidence>
<keyword evidence="11" id="KW-1185">Reference proteome</keyword>
<evidence type="ECO:0000256" key="8">
    <source>
        <dbReference type="RuleBase" id="RU363032"/>
    </source>
</evidence>
<dbReference type="OrthoDB" id="9807047at2"/>
<feature type="transmembrane region" description="Helical" evidence="8">
    <location>
        <begin position="241"/>
        <end position="263"/>
    </location>
</feature>
<keyword evidence="5 8" id="KW-0812">Transmembrane</keyword>
<evidence type="ECO:0000313" key="10">
    <source>
        <dbReference type="EMBL" id="PWE53332.1"/>
    </source>
</evidence>
<dbReference type="AlphaFoldDB" id="A0A2U2DJ60"/>
<evidence type="ECO:0000256" key="6">
    <source>
        <dbReference type="ARBA" id="ARBA00022989"/>
    </source>
</evidence>
<feature type="transmembrane region" description="Helical" evidence="8">
    <location>
        <begin position="48"/>
        <end position="81"/>
    </location>
</feature>
<dbReference type="GO" id="GO:0055085">
    <property type="term" value="P:transmembrane transport"/>
    <property type="evidence" value="ECO:0007669"/>
    <property type="project" value="InterPro"/>
</dbReference>
<dbReference type="InterPro" id="IPR000515">
    <property type="entry name" value="MetI-like"/>
</dbReference>
<dbReference type="EMBL" id="QFBC01000017">
    <property type="protein sequence ID" value="PWE53332.1"/>
    <property type="molecule type" value="Genomic_DNA"/>
</dbReference>